<dbReference type="PANTHER" id="PTHR43401:SF2">
    <property type="entry name" value="L-THREONINE 3-DEHYDROGENASE"/>
    <property type="match status" value="1"/>
</dbReference>
<dbReference type="InterPro" id="IPR050129">
    <property type="entry name" value="Zn_alcohol_dh"/>
</dbReference>
<keyword evidence="5" id="KW-1185">Reference proteome</keyword>
<reference evidence="4" key="1">
    <citation type="submission" date="2022-07" db="EMBL/GenBank/DDBJ databases">
        <title>Enhanced cultured diversity of the mouse gut microbiota enables custom-made synthetic communities.</title>
        <authorList>
            <person name="Afrizal A."/>
        </authorList>
    </citation>
    <scope>NUCLEOTIDE SEQUENCE</scope>
    <source>
        <strain evidence="4">DSM 29482</strain>
    </source>
</reference>
<dbReference type="EMBL" id="JANJZL010000016">
    <property type="protein sequence ID" value="MCR2045351.1"/>
    <property type="molecule type" value="Genomic_DNA"/>
</dbReference>
<name>A0A9X2MQJ0_9FIRM</name>
<dbReference type="InterPro" id="IPR013149">
    <property type="entry name" value="ADH-like_C"/>
</dbReference>
<dbReference type="InterPro" id="IPR011032">
    <property type="entry name" value="GroES-like_sf"/>
</dbReference>
<evidence type="ECO:0000313" key="4">
    <source>
        <dbReference type="EMBL" id="MCR2045351.1"/>
    </source>
</evidence>
<dbReference type="InterPro" id="IPR036291">
    <property type="entry name" value="NAD(P)-bd_dom_sf"/>
</dbReference>
<feature type="domain" description="Alcohol dehydrogenase-like C-terminal" evidence="2">
    <location>
        <begin position="172"/>
        <end position="301"/>
    </location>
</feature>
<sequence>MRASVFYGPGRVNVDEIEEPVLEEGDIKIKVELCGVCGSDIKTFVRGTPYTKPPAVLGHEVVGTVIESRSYKWKKGDRVAVAHYIPCGVCPRCLEGKGTICPEIFERKIEPGGFVEKMRIPRDLAERATFKLDDDTSWKQAVLSEPLACCIHAAKQLSISPNSKVLIIGDGPMGLLHTQVVKAFGAKEVILSGMTSHRLERAKKLADYVINAQKKDIVSKVKEITNGEGPSHIIVAVPSIEAAQQALEMICLGGEILLFGGFSKNQELPVDPNGIHYDEVKLLGSVGSLPEDFYLALTLLSSRKIGSDLFITHRYSLDNVSKALELGTKQTGIKAVIDLSAASGTEEEL</sequence>
<evidence type="ECO:0000259" key="3">
    <source>
        <dbReference type="Pfam" id="PF08240"/>
    </source>
</evidence>
<dbReference type="GO" id="GO:0016491">
    <property type="term" value="F:oxidoreductase activity"/>
    <property type="evidence" value="ECO:0007669"/>
    <property type="project" value="UniProtKB-KW"/>
</dbReference>
<dbReference type="Pfam" id="PF08240">
    <property type="entry name" value="ADH_N"/>
    <property type="match status" value="1"/>
</dbReference>
<feature type="domain" description="Alcohol dehydrogenase-like N-terminal" evidence="3">
    <location>
        <begin position="24"/>
        <end position="123"/>
    </location>
</feature>
<keyword evidence="1" id="KW-0560">Oxidoreductase</keyword>
<evidence type="ECO:0000259" key="2">
    <source>
        <dbReference type="Pfam" id="PF00107"/>
    </source>
</evidence>
<organism evidence="4 5">
    <name type="scientific">Anaerosalibacter massiliensis</name>
    <dbReference type="NCBI Taxonomy" id="1347392"/>
    <lineage>
        <taxon>Bacteria</taxon>
        <taxon>Bacillati</taxon>
        <taxon>Bacillota</taxon>
        <taxon>Tissierellia</taxon>
        <taxon>Tissierellales</taxon>
        <taxon>Sporanaerobacteraceae</taxon>
        <taxon>Anaerosalibacter</taxon>
    </lineage>
</organism>
<dbReference type="AlphaFoldDB" id="A0A9X2MQJ0"/>
<proteinExistence type="predicted"/>
<accession>A0A9X2MQJ0</accession>
<dbReference type="Gene3D" id="3.40.50.720">
    <property type="entry name" value="NAD(P)-binding Rossmann-like Domain"/>
    <property type="match status" value="1"/>
</dbReference>
<dbReference type="PANTHER" id="PTHR43401">
    <property type="entry name" value="L-THREONINE 3-DEHYDROGENASE"/>
    <property type="match status" value="1"/>
</dbReference>
<protein>
    <submittedName>
        <fullName evidence="4">Alcohol dehydrogenase catalytic domain-containing protein</fullName>
    </submittedName>
</protein>
<dbReference type="Proteomes" id="UP001142078">
    <property type="component" value="Unassembled WGS sequence"/>
</dbReference>
<dbReference type="Gene3D" id="3.90.180.10">
    <property type="entry name" value="Medium-chain alcohol dehydrogenases, catalytic domain"/>
    <property type="match status" value="1"/>
</dbReference>
<evidence type="ECO:0000313" key="5">
    <source>
        <dbReference type="Proteomes" id="UP001142078"/>
    </source>
</evidence>
<gene>
    <name evidence="4" type="ORF">NSA23_14705</name>
</gene>
<dbReference type="Pfam" id="PF00107">
    <property type="entry name" value="ADH_zinc_N"/>
    <property type="match status" value="1"/>
</dbReference>
<dbReference type="SUPFAM" id="SSF50129">
    <property type="entry name" value="GroES-like"/>
    <property type="match status" value="1"/>
</dbReference>
<evidence type="ECO:0000256" key="1">
    <source>
        <dbReference type="ARBA" id="ARBA00023002"/>
    </source>
</evidence>
<comment type="caution">
    <text evidence="4">The sequence shown here is derived from an EMBL/GenBank/DDBJ whole genome shotgun (WGS) entry which is preliminary data.</text>
</comment>
<dbReference type="SUPFAM" id="SSF51735">
    <property type="entry name" value="NAD(P)-binding Rossmann-fold domains"/>
    <property type="match status" value="1"/>
</dbReference>
<dbReference type="InterPro" id="IPR013154">
    <property type="entry name" value="ADH-like_N"/>
</dbReference>
<dbReference type="RefSeq" id="WP_257490689.1">
    <property type="nucleotide sequence ID" value="NZ_JANJZL010000016.1"/>
</dbReference>